<organism evidence="1 2">
    <name type="scientific">Abeliophyllum distichum</name>
    <dbReference type="NCBI Taxonomy" id="126358"/>
    <lineage>
        <taxon>Eukaryota</taxon>
        <taxon>Viridiplantae</taxon>
        <taxon>Streptophyta</taxon>
        <taxon>Embryophyta</taxon>
        <taxon>Tracheophyta</taxon>
        <taxon>Spermatophyta</taxon>
        <taxon>Magnoliopsida</taxon>
        <taxon>eudicotyledons</taxon>
        <taxon>Gunneridae</taxon>
        <taxon>Pentapetalae</taxon>
        <taxon>asterids</taxon>
        <taxon>lamiids</taxon>
        <taxon>Lamiales</taxon>
        <taxon>Oleaceae</taxon>
        <taxon>Forsythieae</taxon>
        <taxon>Abeliophyllum</taxon>
    </lineage>
</organism>
<name>A0ABD1PA75_9LAMI</name>
<dbReference type="PANTHER" id="PTHR35723">
    <property type="entry name" value="POLYPHOSPHATIDYLINOSITOL PHOSPHATASE"/>
    <property type="match status" value="1"/>
</dbReference>
<proteinExistence type="predicted"/>
<keyword evidence="2" id="KW-1185">Reference proteome</keyword>
<protein>
    <submittedName>
        <fullName evidence="1">Uncharacterized protein</fullName>
    </submittedName>
</protein>
<dbReference type="EMBL" id="JBFOLK010000014">
    <property type="protein sequence ID" value="KAL2460798.1"/>
    <property type="molecule type" value="Genomic_DNA"/>
</dbReference>
<gene>
    <name evidence="1" type="ORF">Adt_44218</name>
</gene>
<reference evidence="2" key="1">
    <citation type="submission" date="2024-07" db="EMBL/GenBank/DDBJ databases">
        <title>Two chromosome-level genome assemblies of Korean endemic species Abeliophyllum distichum and Forsythia ovata (Oleaceae).</title>
        <authorList>
            <person name="Jang H."/>
        </authorList>
    </citation>
    <scope>NUCLEOTIDE SEQUENCE [LARGE SCALE GENOMIC DNA]</scope>
</reference>
<accession>A0ABD1PA75</accession>
<dbReference type="AlphaFoldDB" id="A0ABD1PA75"/>
<sequence length="124" mass="13852">MLAVLELHRNTNVLDLHKEKPKNFDHLVLETAAGTKALNKTHFRTNGSQNGNNVAFAIVFAIYNSIVDRQVNDRPVDLVTMPQSNIVILTDPAAELPVHRDRVSVHPMQGLPRNKALTSKIRGR</sequence>
<comment type="caution">
    <text evidence="1">The sequence shown here is derived from an EMBL/GenBank/DDBJ whole genome shotgun (WGS) entry which is preliminary data.</text>
</comment>
<evidence type="ECO:0000313" key="2">
    <source>
        <dbReference type="Proteomes" id="UP001604336"/>
    </source>
</evidence>
<evidence type="ECO:0000313" key="1">
    <source>
        <dbReference type="EMBL" id="KAL2460798.1"/>
    </source>
</evidence>
<dbReference type="Proteomes" id="UP001604336">
    <property type="component" value="Unassembled WGS sequence"/>
</dbReference>